<dbReference type="SUPFAM" id="SSF53850">
    <property type="entry name" value="Periplasmic binding protein-like II"/>
    <property type="match status" value="1"/>
</dbReference>
<name>A0A7V0MZ37_UNCAE</name>
<dbReference type="PANTHER" id="PTHR30290:SF10">
    <property type="entry name" value="PERIPLASMIC OLIGOPEPTIDE-BINDING PROTEIN-RELATED"/>
    <property type="match status" value="1"/>
</dbReference>
<reference evidence="6" key="1">
    <citation type="journal article" date="2020" name="mSystems">
        <title>Genome- and Community-Level Interaction Insights into Carbon Utilization and Element Cycling Functions of Hydrothermarchaeota in Hydrothermal Sediment.</title>
        <authorList>
            <person name="Zhou Z."/>
            <person name="Liu Y."/>
            <person name="Xu W."/>
            <person name="Pan J."/>
            <person name="Luo Z.H."/>
            <person name="Li M."/>
        </authorList>
    </citation>
    <scope>NUCLEOTIDE SEQUENCE [LARGE SCALE GENOMIC DNA]</scope>
    <source>
        <strain evidence="6">HyVt-219</strain>
    </source>
</reference>
<proteinExistence type="inferred from homology"/>
<evidence type="ECO:0000256" key="2">
    <source>
        <dbReference type="ARBA" id="ARBA00005695"/>
    </source>
</evidence>
<dbReference type="FunFam" id="3.10.105.10:FF:000012">
    <property type="entry name" value="Peptide/nickel transport system substrate-binding protein"/>
    <property type="match status" value="1"/>
</dbReference>
<feature type="domain" description="Solute-binding protein family 5" evidence="5">
    <location>
        <begin position="2"/>
        <end position="292"/>
    </location>
</feature>
<feature type="non-terminal residue" evidence="6">
    <location>
        <position position="1"/>
    </location>
</feature>
<evidence type="ECO:0000313" key="6">
    <source>
        <dbReference type="EMBL" id="HDN84709.1"/>
    </source>
</evidence>
<comment type="subcellular location">
    <subcellularLocation>
        <location evidence="1">Cell envelope</location>
    </subcellularLocation>
</comment>
<evidence type="ECO:0000259" key="5">
    <source>
        <dbReference type="Pfam" id="PF00496"/>
    </source>
</evidence>
<protein>
    <submittedName>
        <fullName evidence="6">Peptide ABC transporter substrate-binding protein</fullName>
    </submittedName>
</protein>
<sequence length="373" mass="42748">NYTVKFVLKKPVSFFPSLVTTTPYIPISSKSYPADKVAEPTVGHYGPYKIKKWVRDVELVLEANTDYYGPQPKSKLFVVKFYKNAATMRLALETGEIDVAWKSLRPIDIKSLKSKGKQKILEVPGPYIRYIICRCNKPPFDDVRLREAVAAAIDRDRICREAYKGTVKPLYSMVPMGMWSHIDAFKQEYGERNLELAKKLLTEAGYSKEKPFEIELWYTPTHYGDLEADVAAIIKESLEETGLIKVTLKSAEWATYAAKYIAAGTMPIFLLGWYPDYIDPDDYTTVFLHSKWSPDMGVFYSNPTMDNLLDKARTEIEIKNRTELYKKVQKLMAKEAPVIPLFQGILTAATQPNIEGVILDPVMLLRYYLIYRK</sequence>
<dbReference type="Gene3D" id="3.40.190.10">
    <property type="entry name" value="Periplasmic binding protein-like II"/>
    <property type="match status" value="1"/>
</dbReference>
<keyword evidence="3" id="KW-0813">Transport</keyword>
<dbReference type="GO" id="GO:1904680">
    <property type="term" value="F:peptide transmembrane transporter activity"/>
    <property type="evidence" value="ECO:0007669"/>
    <property type="project" value="TreeGrafter"/>
</dbReference>
<evidence type="ECO:0000256" key="1">
    <source>
        <dbReference type="ARBA" id="ARBA00004196"/>
    </source>
</evidence>
<dbReference type="Pfam" id="PF00496">
    <property type="entry name" value="SBP_bac_5"/>
    <property type="match status" value="1"/>
</dbReference>
<gene>
    <name evidence="6" type="ORF">ENG47_02995</name>
</gene>
<comment type="similarity">
    <text evidence="2">Belongs to the bacterial solute-binding protein 5 family.</text>
</comment>
<evidence type="ECO:0000256" key="4">
    <source>
        <dbReference type="ARBA" id="ARBA00022729"/>
    </source>
</evidence>
<dbReference type="InterPro" id="IPR000914">
    <property type="entry name" value="SBP_5_dom"/>
</dbReference>
<dbReference type="GO" id="GO:0015833">
    <property type="term" value="P:peptide transport"/>
    <property type="evidence" value="ECO:0007669"/>
    <property type="project" value="TreeGrafter"/>
</dbReference>
<dbReference type="GO" id="GO:0030313">
    <property type="term" value="C:cell envelope"/>
    <property type="evidence" value="ECO:0007669"/>
    <property type="project" value="UniProtKB-SubCell"/>
</dbReference>
<dbReference type="EMBL" id="DRBC01000177">
    <property type="protein sequence ID" value="HDN84709.1"/>
    <property type="molecule type" value="Genomic_DNA"/>
</dbReference>
<evidence type="ECO:0000256" key="3">
    <source>
        <dbReference type="ARBA" id="ARBA00022448"/>
    </source>
</evidence>
<dbReference type="Gene3D" id="3.10.105.10">
    <property type="entry name" value="Dipeptide-binding Protein, Domain 3"/>
    <property type="match status" value="1"/>
</dbReference>
<dbReference type="Proteomes" id="UP000885660">
    <property type="component" value="Unassembled WGS sequence"/>
</dbReference>
<accession>A0A7V0MZ37</accession>
<dbReference type="PANTHER" id="PTHR30290">
    <property type="entry name" value="PERIPLASMIC BINDING COMPONENT OF ABC TRANSPORTER"/>
    <property type="match status" value="1"/>
</dbReference>
<comment type="caution">
    <text evidence="6">The sequence shown here is derived from an EMBL/GenBank/DDBJ whole genome shotgun (WGS) entry which is preliminary data.</text>
</comment>
<organism evidence="6">
    <name type="scientific">Aerophobetes bacterium</name>
    <dbReference type="NCBI Taxonomy" id="2030807"/>
    <lineage>
        <taxon>Bacteria</taxon>
        <taxon>Candidatus Aerophobota</taxon>
    </lineage>
</organism>
<keyword evidence="4" id="KW-0732">Signal</keyword>
<dbReference type="InterPro" id="IPR039424">
    <property type="entry name" value="SBP_5"/>
</dbReference>
<dbReference type="Gene3D" id="3.90.76.10">
    <property type="entry name" value="Dipeptide-binding Protein, Domain 1"/>
    <property type="match status" value="1"/>
</dbReference>
<dbReference type="AlphaFoldDB" id="A0A7V0MZ37"/>